<dbReference type="EMBL" id="CACVBS010000083">
    <property type="protein sequence ID" value="CAA7269997.1"/>
    <property type="molecule type" value="Genomic_DNA"/>
</dbReference>
<feature type="compositionally biased region" description="Polar residues" evidence="1">
    <location>
        <begin position="44"/>
        <end position="63"/>
    </location>
</feature>
<feature type="compositionally biased region" description="Low complexity" evidence="1">
    <location>
        <begin position="813"/>
        <end position="833"/>
    </location>
</feature>
<proteinExistence type="predicted"/>
<feature type="compositionally biased region" description="Low complexity" evidence="1">
    <location>
        <begin position="579"/>
        <end position="610"/>
    </location>
</feature>
<reference evidence="3 4" key="1">
    <citation type="submission" date="2020-01" db="EMBL/GenBank/DDBJ databases">
        <authorList>
            <person name="Gupta K D."/>
        </authorList>
    </citation>
    <scope>NUCLEOTIDE SEQUENCE [LARGE SCALE GENOMIC DNA]</scope>
</reference>
<dbReference type="Gene3D" id="4.10.280.10">
    <property type="entry name" value="Helix-loop-helix DNA-binding domain"/>
    <property type="match status" value="1"/>
</dbReference>
<name>A0A8S0WSM9_CYCAE</name>
<feature type="compositionally biased region" description="Polar residues" evidence="1">
    <location>
        <begin position="617"/>
        <end position="626"/>
    </location>
</feature>
<feature type="compositionally biased region" description="Low complexity" evidence="1">
    <location>
        <begin position="450"/>
        <end position="472"/>
    </location>
</feature>
<feature type="domain" description="BHLH" evidence="2">
    <location>
        <begin position="983"/>
        <end position="1075"/>
    </location>
</feature>
<sequence>MMIDFAQASALTLHQTLTPVCLLSRFSSTSMDGSGHPQAFSPFLSGNSGNNASPTPQSPNNQLTSLLNNLMQMQSLENNIIQQQAAATPNSSSPSQMAASSNPQSGYNSQLLLEQQIKLTQLQQLQQLQNQIFQQQIALISGQSPPMLPTSPLLDNSRRGSAPNGEQLFSGLPTPGPSGEIRPQQPTMDFGSSMGLNNYMEPLPHALVPPSSSGSHQNRLHRQQGHSHAHVQGHASGAMQQTHMRQGSMNLTLQRQLQALAQQSQQQHQTSPYHQPSSPASFQPSSHPTSPVYHPTSPALHPESPMHHPVSPMRHPTSPNAFGHELYQNQRQQPYHHHHNSSQSLNPSSSSTPTTSAPHSAPERIAFNIYTGPLPGGGSIPGLTLGPAGTPLDSEQSQSDHHSLPNHANHHSDAPARRNSIASPQHGGLAITQMQILDQDISPLTSPWLGAHPTSSSSSSSPAGAVAAATSAIRSTHRASGSVSSNKRMASSSGDEGGSARKKQSPAIRPTLAMSLSRINGPSGSGSAGVDTEKDAIKDRNDSISPLGEGNKSKGGTPPPPSVGGGAGAGEKDGPPPSSSSASGSMSGSVSPNPNNNSTPNTAASSSASARRPYRGSKSTNSTPLLRSTPASAITTTTRTRSKSRARASGDAVQDTPSPVDLNLDADSGGGSNIDRSMPPPPLPASISSTSNSNHQRGDDVPDTNNTNLTSNGSEENGDGMGMDMDMSMNGMGMGSMDMGMMSMGNMGNMGNMNGMNNMGGMGMGMGSFDGMMGDMNMGNMNSTEMGIGIGMNMEMNMDDMASFGIMDMAFGQQQQQQQQQHQSQQHSQQNQQMLPPSSHQPLVPVTPGSIMKIGRLGIGNPSGGAGRLSSSTSASSSSTAVGGNSTGKAKNSRAKDKDPAAAGPSIVTRKMSTRRANAVSPSLKTILPAGNMTPNMVPTLPSPMNASAPGTPAVVPSASNSAMSPSATSVLNGASTGPTIHIRKTSHKAAEQKRRDSLKTTFDDLRRLLPPIALPTDGDVDPKNLASPLFHPTAPLLPGALPPRGPPKAGGDGPNKGVSKLQLLICANEYIRLLKGRIERRDDEVSKLRAEVARLRCVVKENGVIEEGMEGRAEELDLEKDLDAIERLHISAARSTAKNAVLDTGTSLVDDAMDEGDDEGDD</sequence>
<feature type="compositionally biased region" description="Polar residues" evidence="1">
    <location>
        <begin position="478"/>
        <end position="494"/>
    </location>
</feature>
<dbReference type="InterPro" id="IPR011598">
    <property type="entry name" value="bHLH_dom"/>
</dbReference>
<evidence type="ECO:0000313" key="3">
    <source>
        <dbReference type="EMBL" id="CAA7269997.1"/>
    </source>
</evidence>
<dbReference type="Proteomes" id="UP000467700">
    <property type="component" value="Unassembled WGS sequence"/>
</dbReference>
<feature type="compositionally biased region" description="Basic and acidic residues" evidence="1">
    <location>
        <begin position="531"/>
        <end position="542"/>
    </location>
</feature>
<keyword evidence="4" id="KW-1185">Reference proteome</keyword>
<evidence type="ECO:0000259" key="2">
    <source>
        <dbReference type="PROSITE" id="PS50888"/>
    </source>
</evidence>
<dbReference type="Pfam" id="PF00010">
    <property type="entry name" value="HLH"/>
    <property type="match status" value="1"/>
</dbReference>
<evidence type="ECO:0000256" key="1">
    <source>
        <dbReference type="SAM" id="MobiDB-lite"/>
    </source>
</evidence>
<accession>A0A8S0WSM9</accession>
<feature type="compositionally biased region" description="Basic and acidic residues" evidence="1">
    <location>
        <begin position="989"/>
        <end position="999"/>
    </location>
</feature>
<feature type="compositionally biased region" description="Basic residues" evidence="1">
    <location>
        <begin position="218"/>
        <end position="231"/>
    </location>
</feature>
<feature type="compositionally biased region" description="Low complexity" evidence="1">
    <location>
        <begin position="627"/>
        <end position="639"/>
    </location>
</feature>
<feature type="compositionally biased region" description="Low complexity" evidence="1">
    <location>
        <begin position="341"/>
        <end position="360"/>
    </location>
</feature>
<gene>
    <name evidence="3" type="ORF">AAE3_LOCUS12195</name>
</gene>
<evidence type="ECO:0000313" key="4">
    <source>
        <dbReference type="Proteomes" id="UP000467700"/>
    </source>
</evidence>
<feature type="compositionally biased region" description="Low complexity" evidence="1">
    <location>
        <begin position="259"/>
        <end position="288"/>
    </location>
</feature>
<feature type="compositionally biased region" description="Gly residues" evidence="1">
    <location>
        <begin position="857"/>
        <end position="867"/>
    </location>
</feature>
<dbReference type="SUPFAM" id="SSF47459">
    <property type="entry name" value="HLH, helix-loop-helix DNA-binding domain"/>
    <property type="match status" value="1"/>
</dbReference>
<dbReference type="OrthoDB" id="5344169at2759"/>
<feature type="region of interest" description="Disordered" evidence="1">
    <location>
        <begin position="445"/>
        <end position="725"/>
    </location>
</feature>
<feature type="region of interest" description="Disordered" evidence="1">
    <location>
        <begin position="157"/>
        <end position="179"/>
    </location>
</feature>
<organism evidence="3 4">
    <name type="scientific">Cyclocybe aegerita</name>
    <name type="common">Black poplar mushroom</name>
    <name type="synonym">Agrocybe aegerita</name>
    <dbReference type="NCBI Taxonomy" id="1973307"/>
    <lineage>
        <taxon>Eukaryota</taxon>
        <taxon>Fungi</taxon>
        <taxon>Dikarya</taxon>
        <taxon>Basidiomycota</taxon>
        <taxon>Agaricomycotina</taxon>
        <taxon>Agaricomycetes</taxon>
        <taxon>Agaricomycetidae</taxon>
        <taxon>Agaricales</taxon>
        <taxon>Agaricineae</taxon>
        <taxon>Bolbitiaceae</taxon>
        <taxon>Cyclocybe</taxon>
    </lineage>
</organism>
<protein>
    <recommendedName>
        <fullName evidence="2">BHLH domain-containing protein</fullName>
    </recommendedName>
</protein>
<feature type="region of interest" description="Disordered" evidence="1">
    <location>
        <begin position="83"/>
        <end position="106"/>
    </location>
</feature>
<dbReference type="SMART" id="SM00353">
    <property type="entry name" value="HLH"/>
    <property type="match status" value="1"/>
</dbReference>
<dbReference type="GO" id="GO:0046983">
    <property type="term" value="F:protein dimerization activity"/>
    <property type="evidence" value="ECO:0007669"/>
    <property type="project" value="InterPro"/>
</dbReference>
<feature type="compositionally biased region" description="Low complexity" evidence="1">
    <location>
        <begin position="953"/>
        <end position="971"/>
    </location>
</feature>
<feature type="compositionally biased region" description="Low complexity" evidence="1">
    <location>
        <begin position="868"/>
        <end position="888"/>
    </location>
</feature>
<feature type="region of interest" description="Disordered" evidence="1">
    <location>
        <begin position="202"/>
        <end position="243"/>
    </location>
</feature>
<feature type="region of interest" description="Disordered" evidence="1">
    <location>
        <begin position="259"/>
        <end position="360"/>
    </location>
</feature>
<feature type="region of interest" description="Disordered" evidence="1">
    <location>
        <begin position="33"/>
        <end position="63"/>
    </location>
</feature>
<feature type="compositionally biased region" description="Polar residues" evidence="1">
    <location>
        <begin position="686"/>
        <end position="695"/>
    </location>
</feature>
<dbReference type="PROSITE" id="PS50888">
    <property type="entry name" value="BHLH"/>
    <property type="match status" value="1"/>
</dbReference>
<feature type="region of interest" description="Disordered" evidence="1">
    <location>
        <begin position="812"/>
        <end position="921"/>
    </location>
</feature>
<comment type="caution">
    <text evidence="3">The sequence shown here is derived from an EMBL/GenBank/DDBJ whole genome shotgun (WGS) entry which is preliminary data.</text>
</comment>
<feature type="region of interest" description="Disordered" evidence="1">
    <location>
        <begin position="949"/>
        <end position="999"/>
    </location>
</feature>
<feature type="compositionally biased region" description="Polar residues" evidence="1">
    <location>
        <begin position="703"/>
        <end position="715"/>
    </location>
</feature>
<dbReference type="AlphaFoldDB" id="A0A8S0WSM9"/>
<dbReference type="InterPro" id="IPR036638">
    <property type="entry name" value="HLH_DNA-bd_sf"/>
</dbReference>
<feature type="region of interest" description="Disordered" evidence="1">
    <location>
        <begin position="378"/>
        <end position="423"/>
    </location>
</feature>
<feature type="compositionally biased region" description="Low complexity" evidence="1">
    <location>
        <begin position="90"/>
        <end position="106"/>
    </location>
</feature>